<organism evidence="2 3">
    <name type="scientific">Actinomyces israelii</name>
    <dbReference type="NCBI Taxonomy" id="1659"/>
    <lineage>
        <taxon>Bacteria</taxon>
        <taxon>Bacillati</taxon>
        <taxon>Actinomycetota</taxon>
        <taxon>Actinomycetes</taxon>
        <taxon>Actinomycetales</taxon>
        <taxon>Actinomycetaceae</taxon>
        <taxon>Actinomyces</taxon>
    </lineage>
</organism>
<gene>
    <name evidence="2" type="ORF">OHJ16_05270</name>
</gene>
<name>A0ABT4I6U5_9ACTO</name>
<keyword evidence="3" id="KW-1185">Reference proteome</keyword>
<dbReference type="Gene3D" id="3.40.50.10170">
    <property type="match status" value="2"/>
</dbReference>
<comment type="caution">
    <text evidence="2">The sequence shown here is derived from an EMBL/GenBank/DDBJ whole genome shotgun (WGS) entry which is preliminary data.</text>
</comment>
<dbReference type="NCBIfam" id="TIGR00762">
    <property type="entry name" value="DegV"/>
    <property type="match status" value="1"/>
</dbReference>
<dbReference type="InterPro" id="IPR003797">
    <property type="entry name" value="DegV"/>
</dbReference>
<dbReference type="PANTHER" id="PTHR33434:SF2">
    <property type="entry name" value="FATTY ACID-BINDING PROTEIN TM_1468"/>
    <property type="match status" value="1"/>
</dbReference>
<dbReference type="PROSITE" id="PS51482">
    <property type="entry name" value="DEGV"/>
    <property type="match status" value="1"/>
</dbReference>
<sequence length="275" mass="27805">MTLAVVTDSAACLPPALAQRRGIGVVPLHVIDDGAAPTTARPSVAELAAAYASALERADEVLAIHIGSVLSGTVDNARLAAQELAAGGRSVLVLDSGASGGALGLAALAACEAGDARRGAARARESASRSRTFFLVDDLTGLRRSGRVDRTTGLVGGALGIRPVLTMSASGVAVAETVRGSARARRHLIAQAVRAAGGTQLSGPRPPVEPVRLAVHYGEDPAQGQELENDLAEAMAQAGAVVESIMRSPVDAAHRVHLGPGALGVVVAPWLGRGR</sequence>
<reference evidence="2" key="1">
    <citation type="submission" date="2022-10" db="EMBL/GenBank/DDBJ databases">
        <title>Genome sequence of Actinomyces israelii ATCC 10048.</title>
        <authorList>
            <person name="Watt R.M."/>
            <person name="Tong W.M."/>
        </authorList>
    </citation>
    <scope>NUCLEOTIDE SEQUENCE</scope>
    <source>
        <strain evidence="2">ATCC 10048</strain>
    </source>
</reference>
<dbReference type="Gene3D" id="3.30.1180.10">
    <property type="match status" value="1"/>
</dbReference>
<dbReference type="RefSeq" id="WP_043559218.1">
    <property type="nucleotide sequence ID" value="NZ_CAJPNG010000022.1"/>
</dbReference>
<dbReference type="Pfam" id="PF02645">
    <property type="entry name" value="DegV"/>
    <property type="match status" value="1"/>
</dbReference>
<dbReference type="PANTHER" id="PTHR33434">
    <property type="entry name" value="DEGV DOMAIN-CONTAINING PROTEIN DR_1986-RELATED"/>
    <property type="match status" value="1"/>
</dbReference>
<accession>A0ABT4I6U5</accession>
<keyword evidence="1" id="KW-0446">Lipid-binding</keyword>
<evidence type="ECO:0000313" key="3">
    <source>
        <dbReference type="Proteomes" id="UP001072034"/>
    </source>
</evidence>
<dbReference type="SUPFAM" id="SSF82549">
    <property type="entry name" value="DAK1/DegV-like"/>
    <property type="match status" value="1"/>
</dbReference>
<evidence type="ECO:0000256" key="1">
    <source>
        <dbReference type="ARBA" id="ARBA00023121"/>
    </source>
</evidence>
<evidence type="ECO:0000313" key="2">
    <source>
        <dbReference type="EMBL" id="MCZ0857452.1"/>
    </source>
</evidence>
<dbReference type="InterPro" id="IPR043168">
    <property type="entry name" value="DegV_C"/>
</dbReference>
<dbReference type="Proteomes" id="UP001072034">
    <property type="component" value="Unassembled WGS sequence"/>
</dbReference>
<proteinExistence type="predicted"/>
<protein>
    <submittedName>
        <fullName evidence="2">DegV family protein</fullName>
    </submittedName>
</protein>
<dbReference type="InterPro" id="IPR050270">
    <property type="entry name" value="DegV_domain_contain"/>
</dbReference>
<dbReference type="EMBL" id="JAPTMY010000008">
    <property type="protein sequence ID" value="MCZ0857452.1"/>
    <property type="molecule type" value="Genomic_DNA"/>
</dbReference>